<reference evidence="1 2" key="1">
    <citation type="journal article" date="2014" name="Genome Announc.">
        <title>Draft Genome Sequences of Marinobacter similis A3d10T and Marinobacter salarius R9SW1T.</title>
        <authorList>
            <person name="Ivanova E.P."/>
            <person name="Ng H.J."/>
            <person name="Webb H.K."/>
            <person name="Feng G."/>
            <person name="Oshima K."/>
            <person name="Hattori M."/>
            <person name="Ohkuma M."/>
            <person name="Sergeev A.F."/>
            <person name="Mikhailov V.V."/>
            <person name="Crawford R.J."/>
            <person name="Sawabe T."/>
        </authorList>
    </citation>
    <scope>NUCLEOTIDE SEQUENCE [LARGE SCALE GENOMIC DNA]</scope>
    <source>
        <strain evidence="1 2">A3d10</strain>
    </source>
</reference>
<dbReference type="AlphaFoldDB" id="W5YLU1"/>
<dbReference type="EMBL" id="CP007151">
    <property type="protein sequence ID" value="AHI30187.1"/>
    <property type="molecule type" value="Genomic_DNA"/>
</dbReference>
<sequence>MQPMELANQTLQFVPALKDLHRTAYSPLRYAKAAKRWGYKMGAIGLILCLTFKVAKRVSRLDGGEK</sequence>
<name>W5YLU1_9GAMM</name>
<dbReference type="Proteomes" id="UP000061489">
    <property type="component" value="Chromosome"/>
</dbReference>
<dbReference type="KEGG" id="msx:AU14_14815"/>
<accession>W5YLU1</accession>
<protein>
    <submittedName>
        <fullName evidence="1">Uncharacterized protein</fullName>
    </submittedName>
</protein>
<dbReference type="STRING" id="1420916.AU14_14815"/>
<evidence type="ECO:0000313" key="2">
    <source>
        <dbReference type="Proteomes" id="UP000061489"/>
    </source>
</evidence>
<evidence type="ECO:0000313" key="1">
    <source>
        <dbReference type="EMBL" id="AHI30187.1"/>
    </source>
</evidence>
<proteinExistence type="predicted"/>
<gene>
    <name evidence="1" type="ORF">AU14_14815</name>
</gene>
<organism evidence="1 2">
    <name type="scientific">Marinobacter similis</name>
    <dbReference type="NCBI Taxonomy" id="1420916"/>
    <lineage>
        <taxon>Bacteria</taxon>
        <taxon>Pseudomonadati</taxon>
        <taxon>Pseudomonadota</taxon>
        <taxon>Gammaproteobacteria</taxon>
        <taxon>Pseudomonadales</taxon>
        <taxon>Marinobacteraceae</taxon>
        <taxon>Marinobacter</taxon>
    </lineage>
</organism>
<dbReference type="HOGENOM" id="CLU_2826076_0_0_6"/>
<keyword evidence="2" id="KW-1185">Reference proteome</keyword>